<protein>
    <submittedName>
        <fullName evidence="1">2-dehydro-3-deoxygalactonokinase</fullName>
    </submittedName>
</protein>
<dbReference type="InterPro" id="IPR042258">
    <property type="entry name" value="DGOK_N"/>
</dbReference>
<organism evidence="1 2">
    <name type="scientific">Sphingomonas panacis</name>
    <dbReference type="NCBI Taxonomy" id="1560345"/>
    <lineage>
        <taxon>Bacteria</taxon>
        <taxon>Pseudomonadati</taxon>
        <taxon>Pseudomonadota</taxon>
        <taxon>Alphaproteobacteria</taxon>
        <taxon>Sphingomonadales</taxon>
        <taxon>Sphingomonadaceae</taxon>
        <taxon>Sphingomonas</taxon>
    </lineage>
</organism>
<dbReference type="STRING" id="1560345.AWL63_01155"/>
<gene>
    <name evidence="1" type="ORF">AWL63_01155</name>
</gene>
<dbReference type="Pfam" id="PF05035">
    <property type="entry name" value="DGOK"/>
    <property type="match status" value="1"/>
</dbReference>
<dbReference type="RefSeq" id="WP_069203379.1">
    <property type="nucleotide sequence ID" value="NZ_CP014168.1"/>
</dbReference>
<dbReference type="KEGG" id="span:AWL63_01155"/>
<dbReference type="AlphaFoldDB" id="A0A1B3Z5T3"/>
<dbReference type="Gene3D" id="3.30.420.310">
    <property type="entry name" value="2-keto-3-deoxy-galactonokinase, C-terminal domain"/>
    <property type="match status" value="1"/>
</dbReference>
<evidence type="ECO:0000313" key="1">
    <source>
        <dbReference type="EMBL" id="AOH82795.1"/>
    </source>
</evidence>
<accession>A0A1B3Z5T3</accession>
<keyword evidence="2" id="KW-1185">Reference proteome</keyword>
<dbReference type="GO" id="GO:0008671">
    <property type="term" value="F:2-dehydro-3-deoxygalactonokinase activity"/>
    <property type="evidence" value="ECO:0007669"/>
    <property type="project" value="InterPro"/>
</dbReference>
<reference evidence="1 2" key="1">
    <citation type="submission" date="2016-01" db="EMBL/GenBank/DDBJ databases">
        <title>Complete genome and mega plasmid sequence of Sphingomonas panacis DCY99 elicits systemic resistance in rice to Xanthomonas oryzae.</title>
        <authorList>
            <person name="Kim Y.J."/>
            <person name="Yang D.C."/>
            <person name="Sing P."/>
        </authorList>
    </citation>
    <scope>NUCLEOTIDE SEQUENCE [LARGE SCALE GENOMIC DNA]</scope>
    <source>
        <strain evidence="1 2">DCY99</strain>
    </source>
</reference>
<dbReference type="OrthoDB" id="256574at2"/>
<evidence type="ECO:0000313" key="2">
    <source>
        <dbReference type="Proteomes" id="UP000094256"/>
    </source>
</evidence>
<sequence length="293" mass="30269">MSGYTVLGDWGTTRLRLFRVEKGVVTDRTFGDGIGTPGIVPEAVLRGALGGWLAAGAPESIRLCGMVGARDGWREVPYAECPATRDAWLAAATDLTLDGVPVAIMAGLACADADGVPDVMRGEETQLYGALALSPDLAAGRHIVILPGTHSKWAVIEDGAITAFRTILTGELFALLRQHSTLARGLAAGDAGAEAEGFAAGLARAETGVLSALFGARAMQLRAGKTPDWALGYLSGLVIGGEIVEMRGTLGGAEGVTIIGDPRLAERYAQAFARQGVVVRRLDGDACVLAGLS</sequence>
<dbReference type="InterPro" id="IPR007729">
    <property type="entry name" value="DGOK"/>
</dbReference>
<dbReference type="GO" id="GO:0034194">
    <property type="term" value="P:D-galactonate catabolic process"/>
    <property type="evidence" value="ECO:0007669"/>
    <property type="project" value="InterPro"/>
</dbReference>
<dbReference type="Proteomes" id="UP000094256">
    <property type="component" value="Chromosome"/>
</dbReference>
<dbReference type="Gene3D" id="3.30.420.300">
    <property type="entry name" value="2-keto-3-deoxy-galactonokinase, substrate binding domain"/>
    <property type="match status" value="1"/>
</dbReference>
<dbReference type="InterPro" id="IPR042257">
    <property type="entry name" value="DGOK_C"/>
</dbReference>
<keyword evidence="1" id="KW-0808">Transferase</keyword>
<keyword evidence="1" id="KW-0418">Kinase</keyword>
<proteinExistence type="predicted"/>
<dbReference type="EMBL" id="CP014168">
    <property type="protein sequence ID" value="AOH82795.1"/>
    <property type="molecule type" value="Genomic_DNA"/>
</dbReference>
<name>A0A1B3Z5T3_9SPHN</name>